<organism evidence="1 2">
    <name type="scientific">Tuber magnatum</name>
    <name type="common">white Piedmont truffle</name>
    <dbReference type="NCBI Taxonomy" id="42249"/>
    <lineage>
        <taxon>Eukaryota</taxon>
        <taxon>Fungi</taxon>
        <taxon>Dikarya</taxon>
        <taxon>Ascomycota</taxon>
        <taxon>Pezizomycotina</taxon>
        <taxon>Pezizomycetes</taxon>
        <taxon>Pezizales</taxon>
        <taxon>Tuberaceae</taxon>
        <taxon>Tuber</taxon>
    </lineage>
</organism>
<dbReference type="EMBL" id="PYWC01000085">
    <property type="protein sequence ID" value="PWW73213.1"/>
    <property type="molecule type" value="Genomic_DNA"/>
</dbReference>
<dbReference type="InterPro" id="IPR027417">
    <property type="entry name" value="P-loop_NTPase"/>
</dbReference>
<evidence type="ECO:0008006" key="3">
    <source>
        <dbReference type="Google" id="ProtNLM"/>
    </source>
</evidence>
<gene>
    <name evidence="1" type="ORF">C7212DRAFT_223803</name>
</gene>
<dbReference type="AlphaFoldDB" id="A0A317SFM2"/>
<proteinExistence type="predicted"/>
<accession>A0A317SFM2</accession>
<evidence type="ECO:0000313" key="1">
    <source>
        <dbReference type="EMBL" id="PWW73213.1"/>
    </source>
</evidence>
<keyword evidence="2" id="KW-1185">Reference proteome</keyword>
<protein>
    <recommendedName>
        <fullName evidence="3">ATPase AAA-type core domain-containing protein</fullName>
    </recommendedName>
</protein>
<name>A0A317SFM2_9PEZI</name>
<dbReference type="Proteomes" id="UP000246991">
    <property type="component" value="Unassembled WGS sequence"/>
</dbReference>
<reference evidence="1 2" key="1">
    <citation type="submission" date="2018-03" db="EMBL/GenBank/DDBJ databases">
        <title>Genomes of Pezizomycetes fungi and the evolution of truffles.</title>
        <authorList>
            <person name="Murat C."/>
            <person name="Payen T."/>
            <person name="Noel B."/>
            <person name="Kuo A."/>
            <person name="Martin F.M."/>
        </authorList>
    </citation>
    <scope>NUCLEOTIDE SEQUENCE [LARGE SCALE GENOMIC DNA]</scope>
    <source>
        <strain evidence="1">091103-1</strain>
    </source>
</reference>
<dbReference type="STRING" id="42249.A0A317SFM2"/>
<evidence type="ECO:0000313" key="2">
    <source>
        <dbReference type="Proteomes" id="UP000246991"/>
    </source>
</evidence>
<sequence length="62" mass="7146">MNCPFFLNAPNGIAGNDGILVFGTMNHLETLDPGVVNRPSRFDRKYYFPMPNLGEWEMYCHH</sequence>
<dbReference type="Gene3D" id="3.40.50.300">
    <property type="entry name" value="P-loop containing nucleotide triphosphate hydrolases"/>
    <property type="match status" value="1"/>
</dbReference>
<dbReference type="SUPFAM" id="SSF52540">
    <property type="entry name" value="P-loop containing nucleoside triphosphate hydrolases"/>
    <property type="match status" value="1"/>
</dbReference>
<comment type="caution">
    <text evidence="1">The sequence shown here is derived from an EMBL/GenBank/DDBJ whole genome shotgun (WGS) entry which is preliminary data.</text>
</comment>
<dbReference type="OrthoDB" id="2115716at2759"/>